<sequence length="85" mass="9790">MNENGNECRKEEEDVEHCEEQLNVAPEDKIDFTVPRGYWYSYRFVGSMLAIMLLANNLFIGYSMPANVIGIIDADLGVWLQELFI</sequence>
<protein>
    <submittedName>
        <fullName evidence="2">Siderophore iron transporter</fullName>
    </submittedName>
</protein>
<proteinExistence type="predicted"/>
<reference evidence="2 3" key="1">
    <citation type="submission" date="2020-01" db="EMBL/GenBank/DDBJ databases">
        <title>Identification and distribution of gene clusters putatively required for synthesis of sphingolipid metabolism inhibitors in phylogenetically diverse species of the filamentous fungus Fusarium.</title>
        <authorList>
            <person name="Kim H.-S."/>
            <person name="Busman M."/>
            <person name="Brown D.W."/>
            <person name="Divon H."/>
            <person name="Uhlig S."/>
            <person name="Proctor R.H."/>
        </authorList>
    </citation>
    <scope>NUCLEOTIDE SEQUENCE [LARGE SCALE GENOMIC DNA]</scope>
    <source>
        <strain evidence="2 3">NRRL 20459</strain>
    </source>
</reference>
<dbReference type="Proteomes" id="UP000554235">
    <property type="component" value="Unassembled WGS sequence"/>
</dbReference>
<organism evidence="2 3">
    <name type="scientific">Fusarium albosuccineum</name>
    <dbReference type="NCBI Taxonomy" id="1237068"/>
    <lineage>
        <taxon>Eukaryota</taxon>
        <taxon>Fungi</taxon>
        <taxon>Dikarya</taxon>
        <taxon>Ascomycota</taxon>
        <taxon>Pezizomycotina</taxon>
        <taxon>Sordariomycetes</taxon>
        <taxon>Hypocreomycetidae</taxon>
        <taxon>Hypocreales</taxon>
        <taxon>Nectriaceae</taxon>
        <taxon>Fusarium</taxon>
        <taxon>Fusarium decemcellulare species complex</taxon>
    </lineage>
</organism>
<dbReference type="AlphaFoldDB" id="A0A8H4LKX9"/>
<keyword evidence="1" id="KW-0812">Transmembrane</keyword>
<comment type="caution">
    <text evidence="2">The sequence shown here is derived from an EMBL/GenBank/DDBJ whole genome shotgun (WGS) entry which is preliminary data.</text>
</comment>
<keyword evidence="3" id="KW-1185">Reference proteome</keyword>
<evidence type="ECO:0000313" key="3">
    <source>
        <dbReference type="Proteomes" id="UP000554235"/>
    </source>
</evidence>
<dbReference type="EMBL" id="JAADYS010000368">
    <property type="protein sequence ID" value="KAF4470300.1"/>
    <property type="molecule type" value="Genomic_DNA"/>
</dbReference>
<dbReference type="OrthoDB" id="4161376at2759"/>
<accession>A0A8H4LKX9</accession>
<evidence type="ECO:0000256" key="1">
    <source>
        <dbReference type="SAM" id="Phobius"/>
    </source>
</evidence>
<gene>
    <name evidence="2" type="ORF">FALBO_2780</name>
</gene>
<evidence type="ECO:0000313" key="2">
    <source>
        <dbReference type="EMBL" id="KAF4470300.1"/>
    </source>
</evidence>
<feature type="transmembrane region" description="Helical" evidence="1">
    <location>
        <begin position="40"/>
        <end position="60"/>
    </location>
</feature>
<keyword evidence="1" id="KW-0472">Membrane</keyword>
<name>A0A8H4LKX9_9HYPO</name>
<keyword evidence="1" id="KW-1133">Transmembrane helix</keyword>